<protein>
    <submittedName>
        <fullName evidence="1">RCG57062</fullName>
    </submittedName>
</protein>
<accession>A6JDA4</accession>
<dbReference type="EMBL" id="CH473981">
    <property type="protein sequence ID" value="EDL90026.1"/>
    <property type="molecule type" value="Genomic_DNA"/>
</dbReference>
<evidence type="ECO:0000313" key="1">
    <source>
        <dbReference type="EMBL" id="EDL90026.1"/>
    </source>
</evidence>
<reference evidence="2" key="1">
    <citation type="submission" date="2005-09" db="EMBL/GenBank/DDBJ databases">
        <authorList>
            <person name="Mural R.J."/>
            <person name="Li P.W."/>
            <person name="Adams M.D."/>
            <person name="Amanatides P.G."/>
            <person name="Baden-Tillson H."/>
            <person name="Barnstead M."/>
            <person name="Chin S.H."/>
            <person name="Dew I."/>
            <person name="Evans C.A."/>
            <person name="Ferriera S."/>
            <person name="Flanigan M."/>
            <person name="Fosler C."/>
            <person name="Glodek A."/>
            <person name="Gu Z."/>
            <person name="Holt R.A."/>
            <person name="Jennings D."/>
            <person name="Kraft C.L."/>
            <person name="Lu F."/>
            <person name="Nguyen T."/>
            <person name="Nusskern D.R."/>
            <person name="Pfannkoch C.M."/>
            <person name="Sitter C."/>
            <person name="Sutton G.G."/>
            <person name="Venter J.C."/>
            <person name="Wang Z."/>
            <person name="Woodage T."/>
            <person name="Zheng X.H."/>
            <person name="Zhong F."/>
        </authorList>
    </citation>
    <scope>NUCLEOTIDE SEQUENCE [LARGE SCALE GENOMIC DNA]</scope>
    <source>
        <strain>BN</strain>
        <strain evidence="2">Sprague-Dawley</strain>
    </source>
</reference>
<sequence length="34" mass="3908">MPLIPAFGMQKQADLCEFKVNFMYIVTSRTVRAT</sequence>
<organism evidence="1 2">
    <name type="scientific">Rattus norvegicus</name>
    <name type="common">Rat</name>
    <dbReference type="NCBI Taxonomy" id="10116"/>
    <lineage>
        <taxon>Eukaryota</taxon>
        <taxon>Metazoa</taxon>
        <taxon>Chordata</taxon>
        <taxon>Craniata</taxon>
        <taxon>Vertebrata</taxon>
        <taxon>Euteleostomi</taxon>
        <taxon>Mammalia</taxon>
        <taxon>Eutheria</taxon>
        <taxon>Euarchontoglires</taxon>
        <taxon>Glires</taxon>
        <taxon>Rodentia</taxon>
        <taxon>Myomorpha</taxon>
        <taxon>Muroidea</taxon>
        <taxon>Muridae</taxon>
        <taxon>Murinae</taxon>
        <taxon>Rattus</taxon>
    </lineage>
</organism>
<dbReference type="Proteomes" id="UP000234681">
    <property type="component" value="Chromosome 14"/>
</dbReference>
<gene>
    <name evidence="1" type="ORF">rCG_57062</name>
</gene>
<proteinExistence type="predicted"/>
<name>A6JDA4_RAT</name>
<evidence type="ECO:0000313" key="2">
    <source>
        <dbReference type="Proteomes" id="UP000234681"/>
    </source>
</evidence>
<dbReference type="AlphaFoldDB" id="A6JDA4"/>